<dbReference type="AlphaFoldDB" id="A0A1C4CFY9"/>
<keyword evidence="1" id="KW-0472">Membrane</keyword>
<accession>A0A1C4CFY9</accession>
<reference evidence="3" key="1">
    <citation type="submission" date="2016-08" db="EMBL/GenBank/DDBJ databases">
        <authorList>
            <person name="Varghese N."/>
            <person name="Submissions Spin"/>
        </authorList>
    </citation>
    <scope>NUCLEOTIDE SEQUENCE [LARGE SCALE GENOMIC DNA]</scope>
    <source>
        <strain evidence="3">R-53144</strain>
    </source>
</reference>
<dbReference type="STRING" id="1798183.GA0061080_103717"/>
<evidence type="ECO:0008006" key="4">
    <source>
        <dbReference type="Google" id="ProtNLM"/>
    </source>
</evidence>
<keyword evidence="3" id="KW-1185">Reference proteome</keyword>
<protein>
    <recommendedName>
        <fullName evidence="4">Lipoprotein</fullName>
    </recommendedName>
</protein>
<proteinExistence type="predicted"/>
<evidence type="ECO:0000313" key="2">
    <source>
        <dbReference type="EMBL" id="SCC18002.1"/>
    </source>
</evidence>
<evidence type="ECO:0000313" key="3">
    <source>
        <dbReference type="Proteomes" id="UP000199698"/>
    </source>
</evidence>
<dbReference type="Proteomes" id="UP000199698">
    <property type="component" value="Unassembled WGS sequence"/>
</dbReference>
<gene>
    <name evidence="2" type="ORF">GA0061080_103717</name>
</gene>
<organism evidence="2 3">
    <name type="scientific">Gilliamella intestini</name>
    <dbReference type="NCBI Taxonomy" id="1798183"/>
    <lineage>
        <taxon>Bacteria</taxon>
        <taxon>Pseudomonadati</taxon>
        <taxon>Pseudomonadota</taxon>
        <taxon>Gammaproteobacteria</taxon>
        <taxon>Orbales</taxon>
        <taxon>Orbaceae</taxon>
        <taxon>Gilliamella</taxon>
    </lineage>
</organism>
<dbReference type="EMBL" id="FMBA01000037">
    <property type="protein sequence ID" value="SCC18002.1"/>
    <property type="molecule type" value="Genomic_DNA"/>
</dbReference>
<keyword evidence="1" id="KW-0812">Transmembrane</keyword>
<feature type="transmembrane region" description="Helical" evidence="1">
    <location>
        <begin position="6"/>
        <end position="25"/>
    </location>
</feature>
<sequence length="128" mass="14579">MKRSRYYLILIINLFLVFSLVGCFCRQKIEVLPKSLPNASFGKLYYAEINIKGGRIDDRLFDYLIEPENSGLELLPFDLKSLGPYNHLIVKGTPKMTGTIIIKFLGSTFGTMCPGSEFEKIYTINVEE</sequence>
<keyword evidence="1" id="KW-1133">Transmembrane helix</keyword>
<dbReference type="PROSITE" id="PS51257">
    <property type="entry name" value="PROKAR_LIPOPROTEIN"/>
    <property type="match status" value="1"/>
</dbReference>
<dbReference type="RefSeq" id="WP_141683128.1">
    <property type="nucleotide sequence ID" value="NZ_FMBA01000037.1"/>
</dbReference>
<dbReference type="OrthoDB" id="6691403at2"/>
<evidence type="ECO:0000256" key="1">
    <source>
        <dbReference type="SAM" id="Phobius"/>
    </source>
</evidence>
<name>A0A1C4CFY9_9GAMM</name>